<dbReference type="PANTHER" id="PTHR46368:SF4">
    <property type="entry name" value="OS10G0403700 PROTEIN"/>
    <property type="match status" value="1"/>
</dbReference>
<dbReference type="SUPFAM" id="SSF55347">
    <property type="entry name" value="Glyceraldehyde-3-phosphate dehydrogenase-like, C-terminal domain"/>
    <property type="match status" value="1"/>
</dbReference>
<evidence type="ECO:0000259" key="1">
    <source>
        <dbReference type="Pfam" id="PF01408"/>
    </source>
</evidence>
<dbReference type="Gene3D" id="3.40.50.720">
    <property type="entry name" value="NAD(P)-binding Rossmann-like Domain"/>
    <property type="match status" value="1"/>
</dbReference>
<dbReference type="AlphaFoldDB" id="A0A2I0CLM4"/>
<dbReference type="EMBL" id="PIYS01000029">
    <property type="protein sequence ID" value="PKF70059.1"/>
    <property type="molecule type" value="Genomic_DNA"/>
</dbReference>
<gene>
    <name evidence="2" type="ORF">CW360_14840</name>
</gene>
<dbReference type="RefSeq" id="WP_101194243.1">
    <property type="nucleotide sequence ID" value="NZ_PIYS01000029.1"/>
</dbReference>
<dbReference type="Proteomes" id="UP000242861">
    <property type="component" value="Unassembled WGS sequence"/>
</dbReference>
<feature type="domain" description="Gfo/Idh/MocA-like oxidoreductase N-terminal" evidence="1">
    <location>
        <begin position="4"/>
        <end position="119"/>
    </location>
</feature>
<reference evidence="3" key="1">
    <citation type="submission" date="2017-12" db="EMBL/GenBank/DDBJ databases">
        <authorList>
            <person name="Yu X.-Y."/>
        </authorList>
    </citation>
    <scope>NUCLEOTIDE SEQUENCE [LARGE SCALE GENOMIC DNA]</scope>
    <source>
        <strain evidence="3">ZYSR67-Z</strain>
    </source>
</reference>
<name>A0A2I0CLM4_9PSED</name>
<dbReference type="InterPro" id="IPR000683">
    <property type="entry name" value="Gfo/Idh/MocA-like_OxRdtase_N"/>
</dbReference>
<protein>
    <submittedName>
        <fullName evidence="2">Gfo/Idh/MocA family oxidoreductase</fullName>
    </submittedName>
</protein>
<dbReference type="InterPro" id="IPR036291">
    <property type="entry name" value="NAD(P)-bd_dom_sf"/>
</dbReference>
<comment type="caution">
    <text evidence="2">The sequence shown here is derived from an EMBL/GenBank/DDBJ whole genome shotgun (WGS) entry which is preliminary data.</text>
</comment>
<dbReference type="Pfam" id="PF01408">
    <property type="entry name" value="GFO_IDH_MocA"/>
    <property type="match status" value="1"/>
</dbReference>
<dbReference type="SUPFAM" id="SSF51735">
    <property type="entry name" value="NAD(P)-binding Rossmann-fold domains"/>
    <property type="match status" value="1"/>
</dbReference>
<dbReference type="Gene3D" id="3.30.360.10">
    <property type="entry name" value="Dihydrodipicolinate Reductase, domain 2"/>
    <property type="match status" value="1"/>
</dbReference>
<dbReference type="GO" id="GO:0000166">
    <property type="term" value="F:nucleotide binding"/>
    <property type="evidence" value="ECO:0007669"/>
    <property type="project" value="InterPro"/>
</dbReference>
<organism evidence="2 3">
    <name type="scientific">Pseudomonas fluvialis</name>
    <dbReference type="NCBI Taxonomy" id="1793966"/>
    <lineage>
        <taxon>Bacteria</taxon>
        <taxon>Pseudomonadati</taxon>
        <taxon>Pseudomonadota</taxon>
        <taxon>Gammaproteobacteria</taxon>
        <taxon>Pseudomonadales</taxon>
        <taxon>Pseudomonadaceae</taxon>
        <taxon>Pseudomonas</taxon>
    </lineage>
</organism>
<evidence type="ECO:0000313" key="2">
    <source>
        <dbReference type="EMBL" id="PKF70059.1"/>
    </source>
</evidence>
<proteinExistence type="predicted"/>
<sequence>MTTLRFGIIGSGMIARVIAKAVQQAPSAQLVAVASRREESARVFAWEHDIPSVHADWQALVQADDIDVVYVATPTAGREEICLAVLDNDKHLISEKPFISADSARRIAARAQAKGLAFMDATHFTHHPRTAEVQSRQDKLVGKAQRVNTSFFFPFMDRSNIRFDPVKEPTGAIGDMAWYSMRAIVEYLRPSGEVLNVHAAVRRDPETGAFVGGSGLVVFASSQTSSFDFGYDAGVCQMDLDILGDSGLIQIDDYVLDWKDGFAFDNPKYMNRYTLRQGMASPDEFQHIDVATEQPQAVHLVEHFCTLVREPQGSARESAIRRAIDTQTLLDRYCQAVGLNVE</sequence>
<evidence type="ECO:0000313" key="3">
    <source>
        <dbReference type="Proteomes" id="UP000242861"/>
    </source>
</evidence>
<dbReference type="PANTHER" id="PTHR46368">
    <property type="match status" value="1"/>
</dbReference>
<accession>A0A2I0CLM4</accession>